<evidence type="ECO:0000313" key="1">
    <source>
        <dbReference type="EMBL" id="GAG54758.1"/>
    </source>
</evidence>
<feature type="non-terminal residue" evidence="1">
    <location>
        <position position="1"/>
    </location>
</feature>
<comment type="caution">
    <text evidence="1">The sequence shown here is derived from an EMBL/GenBank/DDBJ whole genome shotgun (WGS) entry which is preliminary data.</text>
</comment>
<reference evidence="1" key="1">
    <citation type="journal article" date="2014" name="Front. Microbiol.">
        <title>High frequency of phylogenetically diverse reductive dehalogenase-homologous genes in deep subseafloor sedimentary metagenomes.</title>
        <authorList>
            <person name="Kawai M."/>
            <person name="Futagami T."/>
            <person name="Toyoda A."/>
            <person name="Takaki Y."/>
            <person name="Nishi S."/>
            <person name="Hori S."/>
            <person name="Arai W."/>
            <person name="Tsubouchi T."/>
            <person name="Morono Y."/>
            <person name="Uchiyama I."/>
            <person name="Ito T."/>
            <person name="Fujiyama A."/>
            <person name="Inagaki F."/>
            <person name="Takami H."/>
        </authorList>
    </citation>
    <scope>NUCLEOTIDE SEQUENCE</scope>
    <source>
        <strain evidence="1">Expedition CK06-06</strain>
    </source>
</reference>
<name>X0Z2Q9_9ZZZZ</name>
<protein>
    <recommendedName>
        <fullName evidence="2">DNA methylase N-4/N-6 domain-containing protein</fullName>
    </recommendedName>
</protein>
<evidence type="ECO:0008006" key="2">
    <source>
        <dbReference type="Google" id="ProtNLM"/>
    </source>
</evidence>
<dbReference type="EMBL" id="BART01008518">
    <property type="protein sequence ID" value="GAG54758.1"/>
    <property type="molecule type" value="Genomic_DNA"/>
</dbReference>
<gene>
    <name evidence="1" type="ORF">S01H4_19142</name>
</gene>
<accession>X0Z2Q9</accession>
<organism evidence="1">
    <name type="scientific">marine sediment metagenome</name>
    <dbReference type="NCBI Taxonomy" id="412755"/>
    <lineage>
        <taxon>unclassified sequences</taxon>
        <taxon>metagenomes</taxon>
        <taxon>ecological metagenomes</taxon>
    </lineage>
</organism>
<dbReference type="AlphaFoldDB" id="X0Z2Q9"/>
<sequence length="86" mass="9932">PAVNGSSHKTQKQYQLDIAEVFRRSVDSIKQGGWIIVVAHDKSNLYPEIASLCGVEELEVVNRHVNRRTGRRSSEFYESIFIWRKT</sequence>
<proteinExistence type="predicted"/>